<dbReference type="InterPro" id="IPR055558">
    <property type="entry name" value="DUF7134"/>
</dbReference>
<dbReference type="Pfam" id="PF23539">
    <property type="entry name" value="DUF7134"/>
    <property type="match status" value="1"/>
</dbReference>
<keyword evidence="5" id="KW-0547">Nucleotide-binding</keyword>
<dbReference type="PANTHER" id="PTHR24421:SF10">
    <property type="entry name" value="NITRATE_NITRITE SENSOR PROTEIN NARQ"/>
    <property type="match status" value="1"/>
</dbReference>
<keyword evidence="6 12" id="KW-0418">Kinase</keyword>
<dbReference type="InterPro" id="IPR036890">
    <property type="entry name" value="HATPase_C_sf"/>
</dbReference>
<reference evidence="12" key="1">
    <citation type="submission" date="2022-10" db="EMBL/GenBank/DDBJ databases">
        <title>The WGS of Solirubrobacter ginsenosidimutans DSM 21036.</title>
        <authorList>
            <person name="Jiang Z."/>
        </authorList>
    </citation>
    <scope>NUCLEOTIDE SEQUENCE</scope>
    <source>
        <strain evidence="12">DSM 21036</strain>
    </source>
</reference>
<protein>
    <recommendedName>
        <fullName evidence="2">histidine kinase</fullName>
        <ecNumber evidence="2">2.7.13.3</ecNumber>
    </recommendedName>
</protein>
<dbReference type="Proteomes" id="UP001149140">
    <property type="component" value="Unassembled WGS sequence"/>
</dbReference>
<feature type="domain" description="Signal transduction histidine kinase subgroup 3 dimerisation and phosphoacceptor" evidence="10">
    <location>
        <begin position="191"/>
        <end position="256"/>
    </location>
</feature>
<keyword evidence="4" id="KW-0808">Transferase</keyword>
<feature type="transmembrane region" description="Helical" evidence="9">
    <location>
        <begin position="77"/>
        <end position="105"/>
    </location>
</feature>
<evidence type="ECO:0000256" key="1">
    <source>
        <dbReference type="ARBA" id="ARBA00000085"/>
    </source>
</evidence>
<keyword evidence="8" id="KW-0902">Two-component regulatory system</keyword>
<keyword evidence="9" id="KW-0812">Transmembrane</keyword>
<feature type="transmembrane region" description="Helical" evidence="9">
    <location>
        <begin position="25"/>
        <end position="44"/>
    </location>
</feature>
<feature type="domain" description="DUF7134" evidence="11">
    <location>
        <begin position="22"/>
        <end position="155"/>
    </location>
</feature>
<sequence>MTARRYMLPGALLEEPGAKRTARDWLVDSLFMLLAIGIGLLVFSPTEDQHGDLASLIDVASGVIGWIALWWRRRWPVGVAVLTITLSAFSAFVAGAALIALFNVALRGSRRALIATTALGLAASTVFSLIYPDPDLPFVFAVLLSVLITLFVIPWGLFTRAQRDLLRSARERTRQLEAEHRARVEQAREAERRRIAGEMHDVLAHRLSLLSVHAGALEFRPDAPPAEIAEAAGVIRANAREALQELREVIGVLRSDADGVVPPQPTLDAIPRLIEESRAAGMKVSAQVDVQGGDVLLGRTAYRVVQEGLTNARKHAPAAAVEVHVAAEDALVVEIVSRRSALPVAAGPGGSGLIGLAERVELAGGALEHGPNPRGDFVLRATLPWTP</sequence>
<dbReference type="GO" id="GO:0016020">
    <property type="term" value="C:membrane"/>
    <property type="evidence" value="ECO:0007669"/>
    <property type="project" value="InterPro"/>
</dbReference>
<feature type="transmembrane region" description="Helical" evidence="9">
    <location>
        <begin position="137"/>
        <end position="158"/>
    </location>
</feature>
<evidence type="ECO:0000256" key="8">
    <source>
        <dbReference type="ARBA" id="ARBA00023012"/>
    </source>
</evidence>
<dbReference type="Gene3D" id="3.30.565.10">
    <property type="entry name" value="Histidine kinase-like ATPase, C-terminal domain"/>
    <property type="match status" value="1"/>
</dbReference>
<evidence type="ECO:0000259" key="11">
    <source>
        <dbReference type="Pfam" id="PF23539"/>
    </source>
</evidence>
<dbReference type="EC" id="2.7.13.3" evidence="2"/>
<dbReference type="EMBL" id="JAPDOD010000027">
    <property type="protein sequence ID" value="MDA0163790.1"/>
    <property type="molecule type" value="Genomic_DNA"/>
</dbReference>
<accession>A0A9X3MYS9</accession>
<evidence type="ECO:0000313" key="12">
    <source>
        <dbReference type="EMBL" id="MDA0163790.1"/>
    </source>
</evidence>
<keyword evidence="7" id="KW-0067">ATP-binding</keyword>
<evidence type="ECO:0000259" key="10">
    <source>
        <dbReference type="Pfam" id="PF07730"/>
    </source>
</evidence>
<keyword evidence="13" id="KW-1185">Reference proteome</keyword>
<gene>
    <name evidence="12" type="ORF">OM076_26200</name>
</gene>
<dbReference type="AlphaFoldDB" id="A0A9X3MYS9"/>
<dbReference type="PANTHER" id="PTHR24421">
    <property type="entry name" value="NITRATE/NITRITE SENSOR PROTEIN NARX-RELATED"/>
    <property type="match status" value="1"/>
</dbReference>
<evidence type="ECO:0000256" key="3">
    <source>
        <dbReference type="ARBA" id="ARBA00022553"/>
    </source>
</evidence>
<keyword evidence="3" id="KW-0597">Phosphoprotein</keyword>
<dbReference type="RefSeq" id="WP_270043038.1">
    <property type="nucleotide sequence ID" value="NZ_JAPDOD010000027.1"/>
</dbReference>
<proteinExistence type="predicted"/>
<comment type="caution">
    <text evidence="12">The sequence shown here is derived from an EMBL/GenBank/DDBJ whole genome shotgun (WGS) entry which is preliminary data.</text>
</comment>
<organism evidence="12 13">
    <name type="scientific">Solirubrobacter ginsenosidimutans</name>
    <dbReference type="NCBI Taxonomy" id="490573"/>
    <lineage>
        <taxon>Bacteria</taxon>
        <taxon>Bacillati</taxon>
        <taxon>Actinomycetota</taxon>
        <taxon>Thermoleophilia</taxon>
        <taxon>Solirubrobacterales</taxon>
        <taxon>Solirubrobacteraceae</taxon>
        <taxon>Solirubrobacter</taxon>
    </lineage>
</organism>
<dbReference type="Gene3D" id="1.20.5.1930">
    <property type="match status" value="1"/>
</dbReference>
<dbReference type="InterPro" id="IPR011712">
    <property type="entry name" value="Sig_transdc_His_kin_sub3_dim/P"/>
</dbReference>
<name>A0A9X3MYS9_9ACTN</name>
<dbReference type="GO" id="GO:0046983">
    <property type="term" value="F:protein dimerization activity"/>
    <property type="evidence" value="ECO:0007669"/>
    <property type="project" value="InterPro"/>
</dbReference>
<dbReference type="CDD" id="cd16917">
    <property type="entry name" value="HATPase_UhpB-NarQ-NarX-like"/>
    <property type="match status" value="1"/>
</dbReference>
<evidence type="ECO:0000256" key="6">
    <source>
        <dbReference type="ARBA" id="ARBA00022777"/>
    </source>
</evidence>
<evidence type="ECO:0000256" key="5">
    <source>
        <dbReference type="ARBA" id="ARBA00022741"/>
    </source>
</evidence>
<evidence type="ECO:0000256" key="2">
    <source>
        <dbReference type="ARBA" id="ARBA00012438"/>
    </source>
</evidence>
<dbReference type="SUPFAM" id="SSF55874">
    <property type="entry name" value="ATPase domain of HSP90 chaperone/DNA topoisomerase II/histidine kinase"/>
    <property type="match status" value="1"/>
</dbReference>
<dbReference type="InterPro" id="IPR050482">
    <property type="entry name" value="Sensor_HK_TwoCompSys"/>
</dbReference>
<dbReference type="Pfam" id="PF07730">
    <property type="entry name" value="HisKA_3"/>
    <property type="match status" value="1"/>
</dbReference>
<dbReference type="GO" id="GO:0005524">
    <property type="term" value="F:ATP binding"/>
    <property type="evidence" value="ECO:0007669"/>
    <property type="project" value="UniProtKB-KW"/>
</dbReference>
<evidence type="ECO:0000256" key="9">
    <source>
        <dbReference type="SAM" id="Phobius"/>
    </source>
</evidence>
<keyword evidence="9" id="KW-0472">Membrane</keyword>
<feature type="transmembrane region" description="Helical" evidence="9">
    <location>
        <begin position="112"/>
        <end position="131"/>
    </location>
</feature>
<evidence type="ECO:0000256" key="4">
    <source>
        <dbReference type="ARBA" id="ARBA00022679"/>
    </source>
</evidence>
<feature type="transmembrane region" description="Helical" evidence="9">
    <location>
        <begin position="53"/>
        <end position="71"/>
    </location>
</feature>
<evidence type="ECO:0000256" key="7">
    <source>
        <dbReference type="ARBA" id="ARBA00022840"/>
    </source>
</evidence>
<dbReference type="GO" id="GO:0000155">
    <property type="term" value="F:phosphorelay sensor kinase activity"/>
    <property type="evidence" value="ECO:0007669"/>
    <property type="project" value="InterPro"/>
</dbReference>
<comment type="catalytic activity">
    <reaction evidence="1">
        <text>ATP + protein L-histidine = ADP + protein N-phospho-L-histidine.</text>
        <dbReference type="EC" id="2.7.13.3"/>
    </reaction>
</comment>
<evidence type="ECO:0000313" key="13">
    <source>
        <dbReference type="Proteomes" id="UP001149140"/>
    </source>
</evidence>
<keyword evidence="9" id="KW-1133">Transmembrane helix</keyword>